<accession>A0A1B8S8S0</accession>
<name>A0A1B8S8S0_9MYCO</name>
<proteinExistence type="predicted"/>
<evidence type="ECO:0000313" key="2">
    <source>
        <dbReference type="Proteomes" id="UP000092668"/>
    </source>
</evidence>
<organism evidence="1 2">
    <name type="scientific">Mycolicibacter kumamotonensis</name>
    <dbReference type="NCBI Taxonomy" id="354243"/>
    <lineage>
        <taxon>Bacteria</taxon>
        <taxon>Bacillati</taxon>
        <taxon>Actinomycetota</taxon>
        <taxon>Actinomycetes</taxon>
        <taxon>Mycobacteriales</taxon>
        <taxon>Mycobacteriaceae</taxon>
        <taxon>Mycolicibacter</taxon>
    </lineage>
</organism>
<dbReference type="EMBL" id="LFOE01000167">
    <property type="protein sequence ID" value="OBY29141.1"/>
    <property type="molecule type" value="Genomic_DNA"/>
</dbReference>
<gene>
    <name evidence="1" type="ORF">ACT18_24695</name>
</gene>
<dbReference type="AlphaFoldDB" id="A0A1B8S8S0"/>
<keyword evidence="2" id="KW-1185">Reference proteome</keyword>
<sequence>MTVGGEEVVDDACAVVGSHGAQAGHSREGEWPDELAQYEFDVDVAEFGAGFGALQDGVERLSVLVNDSCA</sequence>
<protein>
    <submittedName>
        <fullName evidence="1">Uncharacterized protein</fullName>
    </submittedName>
</protein>
<dbReference type="Proteomes" id="UP000092668">
    <property type="component" value="Unassembled WGS sequence"/>
</dbReference>
<evidence type="ECO:0000313" key="1">
    <source>
        <dbReference type="EMBL" id="OBY29141.1"/>
    </source>
</evidence>
<reference evidence="1 2" key="1">
    <citation type="submission" date="2015-06" db="EMBL/GenBank/DDBJ databases">
        <title>Genome sequence of Mycobacterium kumamotonense strain Roo.</title>
        <authorList>
            <person name="Greninger A.L."/>
            <person name="Cunningham G."/>
            <person name="Miller S."/>
        </authorList>
    </citation>
    <scope>NUCLEOTIDE SEQUENCE [LARGE SCALE GENOMIC DNA]</scope>
    <source>
        <strain evidence="1 2">Roo</strain>
    </source>
</reference>
<comment type="caution">
    <text evidence="1">The sequence shown here is derived from an EMBL/GenBank/DDBJ whole genome shotgun (WGS) entry which is preliminary data.</text>
</comment>